<dbReference type="InterPro" id="IPR017853">
    <property type="entry name" value="GH"/>
</dbReference>
<sequence>MFRDCVLTVKRGRPLPLGAVAELGGVNFAVVCRHATAAWLVLGDPQTIGFETEIALDPRLNRTGDHWHVRIDGLPEEFCYGYRVDGPRENGLRFDPGVILLDPYARAVSARGPWGERSPNPRRSLVNEAMTEHMPVVGPNTPLEETIIYELHVRSYTVHESSGVLHPGTFAGLAEKIEYLHDLGVTAVELLPVDEFDETDCAYVNPLTGERLLNLWGYNTIAFSAPKATYAVNSGRAEPWDEFGAMVDAFHERGIEVILDIVFNHTAESGDDGPTYSFRGFDNALYYILDEKGRYLNFSGCGNSLNTDHPVVRNFLLSCLRNWVAEAGVDGFRFDLASVLGRDRRGNVLVNPPAINRISEDSLLYGTKLIAEPWDAGGLYQVGTFPGGGRWSDWNGRYRDDVRRFWRGEPGLTAELATRICGSEDLYAGRGPLHSINFISCHDGFTLHDLVSYDHKHNEANGEGNRDGNDANFSWNCGVEGPTDDPRIVALRMRQVRNLMATLLISQGVPMILGGDEILRTQQGNNNAWCQDNEVSWVDWTFAASHRDFHRFVRKLIALRKAHPVFRRRTFFVGTTAAGSPDILWHGVQPVRPDFSATSRALAFALDGRRCDRPGYVDRDFYVALNSDDQDLEFRIPSSPSGRRWRRVVDTALASPDDVVDLDAGPDVAVMSAYTVRGRSMIILASLG</sequence>
<dbReference type="InterPro" id="IPR004193">
    <property type="entry name" value="Glyco_hydro_13_N"/>
</dbReference>
<dbReference type="SMART" id="SM00642">
    <property type="entry name" value="Aamy"/>
    <property type="match status" value="1"/>
</dbReference>
<dbReference type="InterPro" id="IPR006047">
    <property type="entry name" value="GH13_cat_dom"/>
</dbReference>
<dbReference type="InterPro" id="IPR013780">
    <property type="entry name" value="Glyco_hydro_b"/>
</dbReference>
<dbReference type="PANTHER" id="PTHR43002">
    <property type="entry name" value="GLYCOGEN DEBRANCHING ENZYME"/>
    <property type="match status" value="1"/>
</dbReference>
<keyword evidence="7" id="KW-1185">Reference proteome</keyword>
<dbReference type="SUPFAM" id="SSF51445">
    <property type="entry name" value="(Trans)glycosidases"/>
    <property type="match status" value="1"/>
</dbReference>
<dbReference type="Pfam" id="PF00128">
    <property type="entry name" value="Alpha-amylase"/>
    <property type="match status" value="1"/>
</dbReference>
<accession>A0ABT6F6A6</accession>
<feature type="domain" description="Glycosyl hydrolase family 13 catalytic" evidence="5">
    <location>
        <begin position="150"/>
        <end position="560"/>
    </location>
</feature>
<keyword evidence="4" id="KW-0326">Glycosidase</keyword>
<dbReference type="SUPFAM" id="SSF81296">
    <property type="entry name" value="E set domains"/>
    <property type="match status" value="1"/>
</dbReference>
<dbReference type="Pfam" id="PF02922">
    <property type="entry name" value="CBM_48"/>
    <property type="match status" value="1"/>
</dbReference>
<organism evidence="6 7">
    <name type="scientific">Paludisphaera mucosa</name>
    <dbReference type="NCBI Taxonomy" id="3030827"/>
    <lineage>
        <taxon>Bacteria</taxon>
        <taxon>Pseudomonadati</taxon>
        <taxon>Planctomycetota</taxon>
        <taxon>Planctomycetia</taxon>
        <taxon>Isosphaerales</taxon>
        <taxon>Isosphaeraceae</taxon>
        <taxon>Paludisphaera</taxon>
    </lineage>
</organism>
<evidence type="ECO:0000256" key="1">
    <source>
        <dbReference type="ARBA" id="ARBA00008061"/>
    </source>
</evidence>
<evidence type="ECO:0000256" key="3">
    <source>
        <dbReference type="ARBA" id="ARBA00022946"/>
    </source>
</evidence>
<dbReference type="Gene3D" id="2.60.40.10">
    <property type="entry name" value="Immunoglobulins"/>
    <property type="match status" value="1"/>
</dbReference>
<dbReference type="SUPFAM" id="SSF51011">
    <property type="entry name" value="Glycosyl hydrolase domain"/>
    <property type="match status" value="1"/>
</dbReference>
<dbReference type="EMBL" id="JARRAG010000001">
    <property type="protein sequence ID" value="MDG3003121.1"/>
    <property type="molecule type" value="Genomic_DNA"/>
</dbReference>
<dbReference type="Proteomes" id="UP001216907">
    <property type="component" value="Unassembled WGS sequence"/>
</dbReference>
<evidence type="ECO:0000256" key="4">
    <source>
        <dbReference type="ARBA" id="ARBA00023295"/>
    </source>
</evidence>
<keyword evidence="2" id="KW-0378">Hydrolase</keyword>
<keyword evidence="3" id="KW-0809">Transit peptide</keyword>
<dbReference type="Pfam" id="PF21156">
    <property type="entry name" value="ISOA1-3_C"/>
    <property type="match status" value="1"/>
</dbReference>
<dbReference type="Gene3D" id="3.20.20.80">
    <property type="entry name" value="Glycosidases"/>
    <property type="match status" value="1"/>
</dbReference>
<dbReference type="CDD" id="cd11326">
    <property type="entry name" value="AmyAc_Glg_debranch"/>
    <property type="match status" value="1"/>
</dbReference>
<dbReference type="Gene3D" id="2.60.40.1180">
    <property type="entry name" value="Golgi alpha-mannosidase II"/>
    <property type="match status" value="1"/>
</dbReference>
<evidence type="ECO:0000256" key="2">
    <source>
        <dbReference type="ARBA" id="ARBA00022801"/>
    </source>
</evidence>
<dbReference type="CDD" id="cd02856">
    <property type="entry name" value="E_set_GDE_Isoamylase_N"/>
    <property type="match status" value="1"/>
</dbReference>
<reference evidence="6 7" key="1">
    <citation type="submission" date="2023-03" db="EMBL/GenBank/DDBJ databases">
        <title>Paludisphaera mucosa sp. nov. a novel planctomycete from northern fen.</title>
        <authorList>
            <person name="Ivanova A."/>
        </authorList>
    </citation>
    <scope>NUCLEOTIDE SEQUENCE [LARGE SCALE GENOMIC DNA]</scope>
    <source>
        <strain evidence="6 7">Pla2</strain>
    </source>
</reference>
<protein>
    <submittedName>
        <fullName evidence="6">Glycogen debranching protein GlgX</fullName>
    </submittedName>
</protein>
<proteinExistence type="inferred from homology"/>
<dbReference type="InterPro" id="IPR013783">
    <property type="entry name" value="Ig-like_fold"/>
</dbReference>
<comment type="caution">
    <text evidence="6">The sequence shown here is derived from an EMBL/GenBank/DDBJ whole genome shotgun (WGS) entry which is preliminary data.</text>
</comment>
<dbReference type="InterPro" id="IPR048650">
    <property type="entry name" value="ISOA1-3-like_C"/>
</dbReference>
<dbReference type="InterPro" id="IPR044505">
    <property type="entry name" value="GlgX_Isoamylase_N_E_set"/>
</dbReference>
<evidence type="ECO:0000313" key="6">
    <source>
        <dbReference type="EMBL" id="MDG3003121.1"/>
    </source>
</evidence>
<gene>
    <name evidence="6" type="primary">glgX</name>
    <name evidence="6" type="ORF">PZE19_05025</name>
</gene>
<name>A0ABT6F6A6_9BACT</name>
<evidence type="ECO:0000259" key="5">
    <source>
        <dbReference type="SMART" id="SM00642"/>
    </source>
</evidence>
<dbReference type="RefSeq" id="WP_277859477.1">
    <property type="nucleotide sequence ID" value="NZ_JARRAG010000001.1"/>
</dbReference>
<dbReference type="NCBIfam" id="TIGR02100">
    <property type="entry name" value="glgX_debranch"/>
    <property type="match status" value="1"/>
</dbReference>
<comment type="similarity">
    <text evidence="1">Belongs to the glycosyl hydrolase 13 family.</text>
</comment>
<evidence type="ECO:0000313" key="7">
    <source>
        <dbReference type="Proteomes" id="UP001216907"/>
    </source>
</evidence>
<dbReference type="InterPro" id="IPR011837">
    <property type="entry name" value="Glycogen_debranch_GlgX"/>
</dbReference>
<dbReference type="InterPro" id="IPR014756">
    <property type="entry name" value="Ig_E-set"/>
</dbReference>